<evidence type="ECO:0000256" key="3">
    <source>
        <dbReference type="ARBA" id="ARBA00022630"/>
    </source>
</evidence>
<dbReference type="OrthoDB" id="66881at2759"/>
<keyword evidence="4" id="KW-0274">FAD</keyword>
<accession>A0A6A7A3T5</accession>
<name>A0A6A7A3T5_9PLEO</name>
<evidence type="ECO:0000256" key="2">
    <source>
        <dbReference type="ARBA" id="ARBA00010139"/>
    </source>
</evidence>
<organism evidence="7 8">
    <name type="scientific">Ophiobolus disseminans</name>
    <dbReference type="NCBI Taxonomy" id="1469910"/>
    <lineage>
        <taxon>Eukaryota</taxon>
        <taxon>Fungi</taxon>
        <taxon>Dikarya</taxon>
        <taxon>Ascomycota</taxon>
        <taxon>Pezizomycotina</taxon>
        <taxon>Dothideomycetes</taxon>
        <taxon>Pleosporomycetidae</taxon>
        <taxon>Pleosporales</taxon>
        <taxon>Pleosporineae</taxon>
        <taxon>Phaeosphaeriaceae</taxon>
        <taxon>Ophiobolus</taxon>
    </lineage>
</organism>
<gene>
    <name evidence="7" type="ORF">CC86DRAFT_289057</name>
</gene>
<dbReference type="InterPro" id="IPR050775">
    <property type="entry name" value="FAD-binding_Monooxygenases"/>
</dbReference>
<dbReference type="EMBL" id="MU006223">
    <property type="protein sequence ID" value="KAF2827982.1"/>
    <property type="molecule type" value="Genomic_DNA"/>
</dbReference>
<keyword evidence="7" id="KW-0503">Monooxygenase</keyword>
<dbReference type="InterPro" id="IPR036188">
    <property type="entry name" value="FAD/NAD-bd_sf"/>
</dbReference>
<proteinExistence type="inferred from homology"/>
<evidence type="ECO:0000313" key="7">
    <source>
        <dbReference type="EMBL" id="KAF2827982.1"/>
    </source>
</evidence>
<sequence>MTIPVNPIPSALGYEDADAGPGVDALNLQKHYGEERAKRLRDDGNDQYHDISLSPKFNFFIKDPWADASAVKDAKTLFPNNRCHMLILGAGWGGLLYAIRMIQAGVAAEDISIVDTAAGFGGTWYWNRYPGVACDIESFCYLPLLEETGYVPKQRYASGEEIRGYAEAVAEKWGLKERAVWLTKAERMVWDEEGKEWEVELVQKKDGVEEKVNVRAGFVACVNGVLNWPKLPGIPEILDFEGDVFHSSRWDYDVTGGSPEDPSLKKLEGKNVAIIGTGATAIQIIPHLARWAKHIYVVQRTPASVDERHQRDTDPKWFQREVATSPGWQRERLRNFHQHLTTEKQPEINLVNDEWTSAVGMVAIAGNPSGPKTMDALPAYMEKLHALDAPRQSRIRTRVSHEVHDPDTAENLKAWYPTWCKRPTFSSTYLASFNRPNTTLLSTPTSPLSLSPSSITVDGTSYPIDTLICATGFRAPFTGSPAQKANMSIVGRGGVDMATAWGAKGPSTLHGVMDTNYPNLFLSGPWQASLSPNNLFNVDVLAQHAAAIYTYAKQRAGPGKKFSISVSQEAVSDWGQQVLMRSPPMAAIVGCTPSYFNVEGALDKAPPEVQGVMARSGLWGKGIEDFVGVLEGWRGGMEGVEVGVGV</sequence>
<dbReference type="PANTHER" id="PTHR43098">
    <property type="entry name" value="L-ORNITHINE N(5)-MONOOXYGENASE-RELATED"/>
    <property type="match status" value="1"/>
</dbReference>
<keyword evidence="5" id="KW-0521">NADP</keyword>
<evidence type="ECO:0000256" key="4">
    <source>
        <dbReference type="ARBA" id="ARBA00022827"/>
    </source>
</evidence>
<keyword evidence="3" id="KW-0285">Flavoprotein</keyword>
<protein>
    <submittedName>
        <fullName evidence="7">Flavin-binding monooxygenase-like family protein</fullName>
    </submittedName>
</protein>
<dbReference type="AlphaFoldDB" id="A0A6A7A3T5"/>
<keyword evidence="6" id="KW-0560">Oxidoreductase</keyword>
<dbReference type="GO" id="GO:0004497">
    <property type="term" value="F:monooxygenase activity"/>
    <property type="evidence" value="ECO:0007669"/>
    <property type="project" value="UniProtKB-KW"/>
</dbReference>
<dbReference type="PANTHER" id="PTHR43098:SF2">
    <property type="entry name" value="FAD-BINDING MONOOXYGENASE AUSB-RELATED"/>
    <property type="match status" value="1"/>
</dbReference>
<evidence type="ECO:0000256" key="1">
    <source>
        <dbReference type="ARBA" id="ARBA00001974"/>
    </source>
</evidence>
<comment type="similarity">
    <text evidence="2">Belongs to the FAD-binding monooxygenase family.</text>
</comment>
<reference evidence="7" key="1">
    <citation type="journal article" date="2020" name="Stud. Mycol.">
        <title>101 Dothideomycetes genomes: a test case for predicting lifestyles and emergence of pathogens.</title>
        <authorList>
            <person name="Haridas S."/>
            <person name="Albert R."/>
            <person name="Binder M."/>
            <person name="Bloem J."/>
            <person name="Labutti K."/>
            <person name="Salamov A."/>
            <person name="Andreopoulos B."/>
            <person name="Baker S."/>
            <person name="Barry K."/>
            <person name="Bills G."/>
            <person name="Bluhm B."/>
            <person name="Cannon C."/>
            <person name="Castanera R."/>
            <person name="Culley D."/>
            <person name="Daum C."/>
            <person name="Ezra D."/>
            <person name="Gonzalez J."/>
            <person name="Henrissat B."/>
            <person name="Kuo A."/>
            <person name="Liang C."/>
            <person name="Lipzen A."/>
            <person name="Lutzoni F."/>
            <person name="Magnuson J."/>
            <person name="Mondo S."/>
            <person name="Nolan M."/>
            <person name="Ohm R."/>
            <person name="Pangilinan J."/>
            <person name="Park H.-J."/>
            <person name="Ramirez L."/>
            <person name="Alfaro M."/>
            <person name="Sun H."/>
            <person name="Tritt A."/>
            <person name="Yoshinaga Y."/>
            <person name="Zwiers L.-H."/>
            <person name="Turgeon B."/>
            <person name="Goodwin S."/>
            <person name="Spatafora J."/>
            <person name="Crous P."/>
            <person name="Grigoriev I."/>
        </authorList>
    </citation>
    <scope>NUCLEOTIDE SEQUENCE</scope>
    <source>
        <strain evidence="7">CBS 113818</strain>
    </source>
</reference>
<comment type="cofactor">
    <cofactor evidence="1">
        <name>FAD</name>
        <dbReference type="ChEBI" id="CHEBI:57692"/>
    </cofactor>
</comment>
<dbReference type="Gene3D" id="3.50.50.60">
    <property type="entry name" value="FAD/NAD(P)-binding domain"/>
    <property type="match status" value="3"/>
</dbReference>
<evidence type="ECO:0000256" key="5">
    <source>
        <dbReference type="ARBA" id="ARBA00022857"/>
    </source>
</evidence>
<dbReference type="Proteomes" id="UP000799424">
    <property type="component" value="Unassembled WGS sequence"/>
</dbReference>
<evidence type="ECO:0000313" key="8">
    <source>
        <dbReference type="Proteomes" id="UP000799424"/>
    </source>
</evidence>
<evidence type="ECO:0000256" key="6">
    <source>
        <dbReference type="ARBA" id="ARBA00023002"/>
    </source>
</evidence>
<dbReference type="SUPFAM" id="SSF51905">
    <property type="entry name" value="FAD/NAD(P)-binding domain"/>
    <property type="match status" value="1"/>
</dbReference>
<keyword evidence="8" id="KW-1185">Reference proteome</keyword>
<dbReference type="Pfam" id="PF13450">
    <property type="entry name" value="NAD_binding_8"/>
    <property type="match status" value="1"/>
</dbReference>